<evidence type="ECO:0000256" key="1">
    <source>
        <dbReference type="SAM" id="Coils"/>
    </source>
</evidence>
<dbReference type="AlphaFoldDB" id="A0A1N6GHB6"/>
<proteinExistence type="predicted"/>
<dbReference type="SUPFAM" id="SSF55781">
    <property type="entry name" value="GAF domain-like"/>
    <property type="match status" value="1"/>
</dbReference>
<dbReference type="OrthoDB" id="8525200at2"/>
<dbReference type="Gene3D" id="3.30.450.40">
    <property type="match status" value="1"/>
</dbReference>
<dbReference type="STRING" id="364032.SAMN05443662_1339"/>
<dbReference type="PANTHER" id="PTHR38765">
    <property type="entry name" value="DUF484 DOMAIN-CONTAINING PROTEIN"/>
    <property type="match status" value="1"/>
</dbReference>
<accession>A0A1N6GHB6</accession>
<gene>
    <name evidence="2" type="ORF">SAMN05443662_1339</name>
</gene>
<organism evidence="2 3">
    <name type="scientific">Sulfurivirga caldicuralii</name>
    <dbReference type="NCBI Taxonomy" id="364032"/>
    <lineage>
        <taxon>Bacteria</taxon>
        <taxon>Pseudomonadati</taxon>
        <taxon>Pseudomonadota</taxon>
        <taxon>Gammaproteobacteria</taxon>
        <taxon>Thiotrichales</taxon>
        <taxon>Piscirickettsiaceae</taxon>
        <taxon>Sulfurivirga</taxon>
    </lineage>
</organism>
<name>A0A1N6GHB6_9GAMM</name>
<dbReference type="InterPro" id="IPR007435">
    <property type="entry name" value="DUF484"/>
</dbReference>
<dbReference type="RefSeq" id="WP_074201608.1">
    <property type="nucleotide sequence ID" value="NZ_FSRE01000003.1"/>
</dbReference>
<dbReference type="Proteomes" id="UP000198461">
    <property type="component" value="Unassembled WGS sequence"/>
</dbReference>
<keyword evidence="3" id="KW-1185">Reference proteome</keyword>
<dbReference type="EMBL" id="FSRE01000003">
    <property type="protein sequence ID" value="SIO06851.1"/>
    <property type="molecule type" value="Genomic_DNA"/>
</dbReference>
<sequence>MRTDLTAQEVANYLARHPDFFQIFPDLVEQMRLPHPRSGESISLLQRQLISLRDKKETLEQEVSALLAVAGDNGRLFEKLHQLTLALMAARSESDAVHCLLELLPALFAVEQVRLHSWQAPREAVKGLRQLGMDRSWVQLLRAHLQPGKPRCGALEPGWQTGLFEPEPAVRSVCLVPLGFERVWGVLAIGSHDAERFAPELDTYFLRVLGELISARLGHLFGDSHVLPRC</sequence>
<dbReference type="Pfam" id="PF04340">
    <property type="entry name" value="DUF484"/>
    <property type="match status" value="1"/>
</dbReference>
<evidence type="ECO:0000313" key="2">
    <source>
        <dbReference type="EMBL" id="SIO06851.1"/>
    </source>
</evidence>
<feature type="coiled-coil region" evidence="1">
    <location>
        <begin position="42"/>
        <end position="69"/>
    </location>
</feature>
<protein>
    <recommendedName>
        <fullName evidence="4">DUF484 domain-containing protein</fullName>
    </recommendedName>
</protein>
<reference evidence="2 3" key="1">
    <citation type="submission" date="2016-11" db="EMBL/GenBank/DDBJ databases">
        <authorList>
            <person name="Jaros S."/>
            <person name="Januszkiewicz K."/>
            <person name="Wedrychowicz H."/>
        </authorList>
    </citation>
    <scope>NUCLEOTIDE SEQUENCE [LARGE SCALE GENOMIC DNA]</scope>
    <source>
        <strain evidence="2 3">DSM 17737</strain>
    </source>
</reference>
<evidence type="ECO:0000313" key="3">
    <source>
        <dbReference type="Proteomes" id="UP000198461"/>
    </source>
</evidence>
<evidence type="ECO:0008006" key="4">
    <source>
        <dbReference type="Google" id="ProtNLM"/>
    </source>
</evidence>
<dbReference type="InterPro" id="IPR029016">
    <property type="entry name" value="GAF-like_dom_sf"/>
</dbReference>
<keyword evidence="1" id="KW-0175">Coiled coil</keyword>
<dbReference type="PANTHER" id="PTHR38765:SF1">
    <property type="entry name" value="DUF484 DOMAIN-CONTAINING PROTEIN"/>
    <property type="match status" value="1"/>
</dbReference>